<dbReference type="KEGG" id="dol:Dole_1373"/>
<dbReference type="STRING" id="96561.Dole_1373"/>
<accession>A8ZYS2</accession>
<gene>
    <name evidence="3" type="ordered locus">Dole_1373</name>
</gene>
<evidence type="ECO:0000256" key="1">
    <source>
        <dbReference type="SAM" id="MobiDB-lite"/>
    </source>
</evidence>
<evidence type="ECO:0000259" key="2">
    <source>
        <dbReference type="PROSITE" id="PS51664"/>
    </source>
</evidence>
<dbReference type="PROSITE" id="PS51664">
    <property type="entry name" value="YCAO"/>
    <property type="match status" value="1"/>
</dbReference>
<reference evidence="3 4" key="1">
    <citation type="submission" date="2007-10" db="EMBL/GenBank/DDBJ databases">
        <title>Complete sequence of Desulfococcus oleovorans Hxd3.</title>
        <authorList>
            <consortium name="US DOE Joint Genome Institute"/>
            <person name="Copeland A."/>
            <person name="Lucas S."/>
            <person name="Lapidus A."/>
            <person name="Barry K."/>
            <person name="Glavina del Rio T."/>
            <person name="Dalin E."/>
            <person name="Tice H."/>
            <person name="Pitluck S."/>
            <person name="Kiss H."/>
            <person name="Brettin T."/>
            <person name="Bruce D."/>
            <person name="Detter J.C."/>
            <person name="Han C."/>
            <person name="Schmutz J."/>
            <person name="Larimer F."/>
            <person name="Land M."/>
            <person name="Hauser L."/>
            <person name="Kyrpides N."/>
            <person name="Kim E."/>
            <person name="Wawrik B."/>
            <person name="Richardson P."/>
        </authorList>
    </citation>
    <scope>NUCLEOTIDE SEQUENCE [LARGE SCALE GENOMIC DNA]</scope>
    <source>
        <strain evidence="4">DSM 6200 / JCM 39069 / Hxd3</strain>
    </source>
</reference>
<dbReference type="Proteomes" id="UP000008561">
    <property type="component" value="Chromosome"/>
</dbReference>
<feature type="region of interest" description="Disordered" evidence="1">
    <location>
        <begin position="22"/>
        <end position="43"/>
    </location>
</feature>
<dbReference type="Gene3D" id="3.30.1330.230">
    <property type="match status" value="1"/>
</dbReference>
<dbReference type="OrthoDB" id="5380721at2"/>
<dbReference type="Pfam" id="PF02624">
    <property type="entry name" value="YcaO"/>
    <property type="match status" value="2"/>
</dbReference>
<dbReference type="InterPro" id="IPR003776">
    <property type="entry name" value="YcaO-like_dom"/>
</dbReference>
<protein>
    <recommendedName>
        <fullName evidence="2">YcaO domain-containing protein</fullName>
    </recommendedName>
</protein>
<dbReference type="EMBL" id="CP000859">
    <property type="protein sequence ID" value="ABW67177.1"/>
    <property type="molecule type" value="Genomic_DNA"/>
</dbReference>
<dbReference type="AlphaFoldDB" id="A8ZYS2"/>
<name>A8ZYS2_DESOH</name>
<dbReference type="PANTHER" id="PTHR37809">
    <property type="entry name" value="RIBOSOMAL PROTEIN S12 METHYLTHIOTRANSFERASE ACCESSORY FACTOR YCAO"/>
    <property type="match status" value="1"/>
</dbReference>
<dbReference type="eggNOG" id="COG1944">
    <property type="taxonomic scope" value="Bacteria"/>
</dbReference>
<evidence type="ECO:0000313" key="4">
    <source>
        <dbReference type="Proteomes" id="UP000008561"/>
    </source>
</evidence>
<feature type="domain" description="YcaO" evidence="2">
    <location>
        <begin position="314"/>
        <end position="635"/>
    </location>
</feature>
<dbReference type="PANTHER" id="PTHR37809:SF1">
    <property type="entry name" value="RIBOSOMAL PROTEIN S12 METHYLTHIOTRANSFERASE ACCESSORY FACTOR YCAO"/>
    <property type="match status" value="1"/>
</dbReference>
<proteinExistence type="predicted"/>
<keyword evidence="4" id="KW-1185">Reference proteome</keyword>
<sequence>MGPPVCSTARYYLERHLSLGDHHSGHQGPCRHPLAGSRRRHHPAGHRILSFSRHGANRRVKEGLVLENRKITYTLTRESTRLQTGFFVTRPNEALALEECLALLRLRPMDDFLHQHVLTLVGRLPKDRLRQFLNRCKAGSDPVCRALAAEYLFLTRGREHLEKRFTAEDIRELCRHTPLIYLRSFLEPDQALHGRWIAFFRNNMQAHQPLASPDQTDLPLLTFDKAPARTAATLAGLAQAMTGKGVAATPAVSPEQTADTAEDRLKKAGVELGRLMRHESSLSPIGLLRSWRFATHIENRRNQLSLSGEQTSYGRGLTLNAARASLMMEIVERCSAFASVSANGLENFRYSYPLRYAPFSELAAGEAAVMNPADLALEVSYPDQGLHWVQGETPAPGGDGDPRRSIWIPAQCLFLFCNLDEPSLFSGLGSTGLASGNTLAQAKVSALLEIVERHQAATVPYDRSTCFHLVSREPRMAGLLEAYHQAGVNLWFQDITPKNGIPCCRCFVKEKGGQIHTGAAAHLDARRAIVSAITETTCPFPKSPPTQPVPPGLTLVGYENLPDYSTGDAASDLALLETLFLQNSFQPCYVDLTRADIGLPVVKAVVPGMEVLGDFDDYSRVHPELYQNYLSVYDS</sequence>
<dbReference type="HOGENOM" id="CLU_035119_0_0_7"/>
<evidence type="ECO:0000313" key="3">
    <source>
        <dbReference type="EMBL" id="ABW67177.1"/>
    </source>
</evidence>
<organism evidence="3 4">
    <name type="scientific">Desulfosudis oleivorans (strain DSM 6200 / JCM 39069 / Hxd3)</name>
    <name type="common">Desulfococcus oleovorans</name>
    <dbReference type="NCBI Taxonomy" id="96561"/>
    <lineage>
        <taxon>Bacteria</taxon>
        <taxon>Pseudomonadati</taxon>
        <taxon>Thermodesulfobacteriota</taxon>
        <taxon>Desulfobacteria</taxon>
        <taxon>Desulfobacterales</taxon>
        <taxon>Desulfosudaceae</taxon>
        <taxon>Desulfosudis</taxon>
    </lineage>
</organism>